<dbReference type="EMBL" id="JAJJHW010000095">
    <property type="protein sequence ID" value="KAH8387557.1"/>
    <property type="molecule type" value="Genomic_DNA"/>
</dbReference>
<accession>A0AAD4KE81</accession>
<dbReference type="PANTHER" id="PTHR22826:SF209">
    <property type="entry name" value="DH DOMAIN-CONTAINING PROTEIN"/>
    <property type="match status" value="1"/>
</dbReference>
<dbReference type="SUPFAM" id="SSF50729">
    <property type="entry name" value="PH domain-like"/>
    <property type="match status" value="1"/>
</dbReference>
<organism evidence="3 4">
    <name type="scientific">Drosophila rubida</name>
    <dbReference type="NCBI Taxonomy" id="30044"/>
    <lineage>
        <taxon>Eukaryota</taxon>
        <taxon>Metazoa</taxon>
        <taxon>Ecdysozoa</taxon>
        <taxon>Arthropoda</taxon>
        <taxon>Hexapoda</taxon>
        <taxon>Insecta</taxon>
        <taxon>Pterygota</taxon>
        <taxon>Neoptera</taxon>
        <taxon>Endopterygota</taxon>
        <taxon>Diptera</taxon>
        <taxon>Brachycera</taxon>
        <taxon>Muscomorpha</taxon>
        <taxon>Ephydroidea</taxon>
        <taxon>Drosophilidae</taxon>
        <taxon>Drosophila</taxon>
    </lineage>
</organism>
<dbReference type="InterPro" id="IPR051336">
    <property type="entry name" value="RhoGEF_Guanine_NuclExch_SF"/>
</dbReference>
<gene>
    <name evidence="3" type="ORF">KR093_007829</name>
</gene>
<dbReference type="SUPFAM" id="SSF48065">
    <property type="entry name" value="DBL homology domain (DH-domain)"/>
    <property type="match status" value="1"/>
</dbReference>
<dbReference type="SMART" id="SM00325">
    <property type="entry name" value="RhoGEF"/>
    <property type="match status" value="1"/>
</dbReference>
<dbReference type="PROSITE" id="PS50010">
    <property type="entry name" value="DH_2"/>
    <property type="match status" value="1"/>
</dbReference>
<dbReference type="GO" id="GO:0005737">
    <property type="term" value="C:cytoplasm"/>
    <property type="evidence" value="ECO:0007669"/>
    <property type="project" value="TreeGrafter"/>
</dbReference>
<sequence length="304" mass="35886">TSSWSGNRVAEQCGRHVLHELLTTEQQYCEDLADGIARYTRIFQLESELPAGLLGQQHVLLSNVAQIAALHRHRLLPLMLQHRQQLELFLQRWLALIERGYFNCYVLFTASQRDSLRLYDSHELYFKRLQITLGDPLGVRSFLLKPVQRVTKYPLLLNKLIETFFAHRHLISKRLFQLTCRLETRLRELLDRANQSDQLNDIKHFNAFSMLSEANFIMVGEFQLHDARLRRSYHSKLFAFNTCLVYTERKGRKQLLRGYFMLPDVCFVAKTKSFLLCNKQRECEFVCHQAALLKKWQMIVQQLL</sequence>
<comment type="caution">
    <text evidence="3">The sequence shown here is derived from an EMBL/GenBank/DDBJ whole genome shotgun (WGS) entry which is preliminary data.</text>
</comment>
<feature type="domain" description="DH" evidence="2">
    <location>
        <begin position="13"/>
        <end position="162"/>
    </location>
</feature>
<name>A0AAD4KE81_9MUSC</name>
<reference evidence="3" key="1">
    <citation type="journal article" date="2021" name="Mol. Ecol. Resour.">
        <title>Phylogenomic analyses of the genus Drosophila reveals genomic signals of climate adaptation.</title>
        <authorList>
            <person name="Li F."/>
            <person name="Rane R.V."/>
            <person name="Luria V."/>
            <person name="Xiong Z."/>
            <person name="Chen J."/>
            <person name="Li Z."/>
            <person name="Catullo R.A."/>
            <person name="Griffin P.C."/>
            <person name="Schiffer M."/>
            <person name="Pearce S."/>
            <person name="Lee S.F."/>
            <person name="McElroy K."/>
            <person name="Stocker A."/>
            <person name="Shirriffs J."/>
            <person name="Cockerell F."/>
            <person name="Coppin C."/>
            <person name="Sgro C.M."/>
            <person name="Karger A."/>
            <person name="Cain J.W."/>
            <person name="Weber J.A."/>
            <person name="Santpere G."/>
            <person name="Kirschner M.W."/>
            <person name="Hoffmann A.A."/>
            <person name="Oakeshott J.G."/>
            <person name="Zhang G."/>
        </authorList>
    </citation>
    <scope>NUCLEOTIDE SEQUENCE</scope>
    <source>
        <strain evidence="3">BGI-SZ-2011g</strain>
    </source>
</reference>
<dbReference type="InterPro" id="IPR035899">
    <property type="entry name" value="DBL_dom_sf"/>
</dbReference>
<dbReference type="PANTHER" id="PTHR22826">
    <property type="entry name" value="RHO GUANINE EXCHANGE FACTOR-RELATED"/>
    <property type="match status" value="1"/>
</dbReference>
<dbReference type="AlphaFoldDB" id="A0AAD4KE81"/>
<dbReference type="InterPro" id="IPR000219">
    <property type="entry name" value="DH_dom"/>
</dbReference>
<evidence type="ECO:0000256" key="1">
    <source>
        <dbReference type="ARBA" id="ARBA00022658"/>
    </source>
</evidence>
<evidence type="ECO:0000259" key="2">
    <source>
        <dbReference type="PROSITE" id="PS50010"/>
    </source>
</evidence>
<evidence type="ECO:0000313" key="3">
    <source>
        <dbReference type="EMBL" id="KAH8387557.1"/>
    </source>
</evidence>
<feature type="non-terminal residue" evidence="3">
    <location>
        <position position="304"/>
    </location>
</feature>
<proteinExistence type="predicted"/>
<dbReference type="Pfam" id="PF00621">
    <property type="entry name" value="RhoGEF"/>
    <property type="match status" value="1"/>
</dbReference>
<dbReference type="Gene3D" id="1.20.900.10">
    <property type="entry name" value="Dbl homology (DH) domain"/>
    <property type="match status" value="1"/>
</dbReference>
<feature type="non-terminal residue" evidence="3">
    <location>
        <position position="1"/>
    </location>
</feature>
<protein>
    <recommendedName>
        <fullName evidence="2">DH domain-containing protein</fullName>
    </recommendedName>
</protein>
<keyword evidence="4" id="KW-1185">Reference proteome</keyword>
<dbReference type="Proteomes" id="UP001200034">
    <property type="component" value="Unassembled WGS sequence"/>
</dbReference>
<keyword evidence="1" id="KW-0344">Guanine-nucleotide releasing factor</keyword>
<evidence type="ECO:0000313" key="4">
    <source>
        <dbReference type="Proteomes" id="UP001200034"/>
    </source>
</evidence>
<dbReference type="GO" id="GO:0005085">
    <property type="term" value="F:guanyl-nucleotide exchange factor activity"/>
    <property type="evidence" value="ECO:0007669"/>
    <property type="project" value="UniProtKB-KW"/>
</dbReference>